<sequence>MHQVHALSSLLLRPLPGLNVFFSSSPSTPKRPRSFHKMSAPRKPPNLKQLTFRVVQLTRRRQLHQIFEEIEFAKRKHGKLNTIVMNAVMEACVHCGDIDTALKMFDEMSKPNSCGVDNVTYGTLLKGLGKARRIDEAFQILESVEKGIAVGSPRLSAPLICGLLNALIEAGDLRRANGLLARYGFLLREGGNPSVLLYNLLMKGHINAGSPEVAIALHEEMLHLGLDPDRLTYNTLIFACVKTEKLDVAMSFYKQLKDKAQKFCYDDFHPDAFTYTTLLKGFGHAKDLQSVLKIVLEMKLCHNLALDRTAFTAIVDALLNCGSIKGALCIFGEIVKQAGRNPNMRPKPHLYVSVMRELAARGDYDMVKSLHKRMWPDSAGTISTEVQKAADHLLMEAALNDGKVDVAIDKLTSIIRRWKGISWTSRGGMVAVSVEALLGFTKSMFSPYLLPQISPDQPIEKIMTPLEEAQPLQSTIELRKVVLRFFRDPVVPIIDDWGSCVGLLHREDCTELNAPLSAMMRSPPPCVTTSTSIGHVIDLVLEKRYKMVVVVKYSNIFSTAYSSSSRAVGVFTYEELLKFVSPVSDLSGPRTLWSCS</sequence>
<protein>
    <submittedName>
        <fullName evidence="1">Pentatricopeptide repeat-containing protein</fullName>
    </submittedName>
</protein>
<reference evidence="1 2" key="1">
    <citation type="journal article" date="2023" name="Science">
        <title>Complex scaffold remodeling in plant triterpene biosynthesis.</title>
        <authorList>
            <person name="De La Pena R."/>
            <person name="Hodgson H."/>
            <person name="Liu J.C."/>
            <person name="Stephenson M.J."/>
            <person name="Martin A.C."/>
            <person name="Owen C."/>
            <person name="Harkess A."/>
            <person name="Leebens-Mack J."/>
            <person name="Jimenez L.E."/>
            <person name="Osbourn A."/>
            <person name="Sattely E.S."/>
        </authorList>
    </citation>
    <scope>NUCLEOTIDE SEQUENCE [LARGE SCALE GENOMIC DNA]</scope>
    <source>
        <strain evidence="2">cv. JPN11</strain>
        <tissue evidence="1">Leaf</tissue>
    </source>
</reference>
<dbReference type="Proteomes" id="UP001164539">
    <property type="component" value="Chromosome 10"/>
</dbReference>
<evidence type="ECO:0000313" key="2">
    <source>
        <dbReference type="Proteomes" id="UP001164539"/>
    </source>
</evidence>
<accession>A0ACC1X8N3</accession>
<name>A0ACC1X8N3_MELAZ</name>
<evidence type="ECO:0000313" key="1">
    <source>
        <dbReference type="EMBL" id="KAJ4707702.1"/>
    </source>
</evidence>
<proteinExistence type="predicted"/>
<comment type="caution">
    <text evidence="1">The sequence shown here is derived from an EMBL/GenBank/DDBJ whole genome shotgun (WGS) entry which is preliminary data.</text>
</comment>
<keyword evidence="2" id="KW-1185">Reference proteome</keyword>
<dbReference type="EMBL" id="CM051403">
    <property type="protein sequence ID" value="KAJ4707702.1"/>
    <property type="molecule type" value="Genomic_DNA"/>
</dbReference>
<gene>
    <name evidence="1" type="ORF">OWV82_017778</name>
</gene>
<organism evidence="1 2">
    <name type="scientific">Melia azedarach</name>
    <name type="common">Chinaberry tree</name>
    <dbReference type="NCBI Taxonomy" id="155640"/>
    <lineage>
        <taxon>Eukaryota</taxon>
        <taxon>Viridiplantae</taxon>
        <taxon>Streptophyta</taxon>
        <taxon>Embryophyta</taxon>
        <taxon>Tracheophyta</taxon>
        <taxon>Spermatophyta</taxon>
        <taxon>Magnoliopsida</taxon>
        <taxon>eudicotyledons</taxon>
        <taxon>Gunneridae</taxon>
        <taxon>Pentapetalae</taxon>
        <taxon>rosids</taxon>
        <taxon>malvids</taxon>
        <taxon>Sapindales</taxon>
        <taxon>Meliaceae</taxon>
        <taxon>Melia</taxon>
    </lineage>
</organism>